<dbReference type="PROSITE" id="PS50088">
    <property type="entry name" value="ANK_REPEAT"/>
    <property type="match status" value="1"/>
</dbReference>
<dbReference type="InterPro" id="IPR011709">
    <property type="entry name" value="DEAD-box_helicase_OB_fold"/>
</dbReference>
<dbReference type="SMART" id="SM00847">
    <property type="entry name" value="HA2"/>
    <property type="match status" value="1"/>
</dbReference>
<dbReference type="Gene3D" id="1.20.120.1080">
    <property type="match status" value="1"/>
</dbReference>
<accession>A0A182IYR8</accession>
<dbReference type="PANTHER" id="PTHR18934:SF213">
    <property type="entry name" value="3'-5' RNA HELICASE YTHDC2"/>
    <property type="match status" value="1"/>
</dbReference>
<proteinExistence type="predicted"/>
<dbReference type="InterPro" id="IPR036770">
    <property type="entry name" value="Ankyrin_rpt-contain_sf"/>
</dbReference>
<dbReference type="SUPFAM" id="SSF48403">
    <property type="entry name" value="Ankyrin repeat"/>
    <property type="match status" value="1"/>
</dbReference>
<dbReference type="EnsemblMetazoa" id="AATE008085-RA">
    <property type="protein sequence ID" value="AATE008085-PA.1"/>
    <property type="gene ID" value="AATE008085"/>
</dbReference>
<dbReference type="AlphaFoldDB" id="A0A182IYR8"/>
<dbReference type="PANTHER" id="PTHR18934">
    <property type="entry name" value="ATP-DEPENDENT RNA HELICASE"/>
    <property type="match status" value="1"/>
</dbReference>
<feature type="domain" description="Helicase-associated" evidence="1">
    <location>
        <begin position="675"/>
        <end position="769"/>
    </location>
</feature>
<protein>
    <recommendedName>
        <fullName evidence="1">Helicase-associated domain-containing protein</fullName>
    </recommendedName>
</protein>
<dbReference type="InterPro" id="IPR002110">
    <property type="entry name" value="Ankyrin_rpt"/>
</dbReference>
<dbReference type="InterPro" id="IPR027417">
    <property type="entry name" value="P-loop_NTPase"/>
</dbReference>
<dbReference type="Pfam" id="PF07717">
    <property type="entry name" value="OB_NTP_bind"/>
    <property type="match status" value="1"/>
</dbReference>
<dbReference type="VEuPathDB" id="VectorBase:AATE008085"/>
<dbReference type="Pfam" id="PF00023">
    <property type="entry name" value="Ank"/>
    <property type="match status" value="1"/>
</dbReference>
<evidence type="ECO:0000259" key="1">
    <source>
        <dbReference type="SMART" id="SM00847"/>
    </source>
</evidence>
<reference evidence="2" key="1">
    <citation type="submission" date="2022-08" db="UniProtKB">
        <authorList>
            <consortium name="EnsemblMetazoa"/>
        </authorList>
    </citation>
    <scope>IDENTIFICATION</scope>
    <source>
        <strain evidence="2">EBRO</strain>
    </source>
</reference>
<organism evidence="2">
    <name type="scientific">Anopheles atroparvus</name>
    <name type="common">European mosquito</name>
    <dbReference type="NCBI Taxonomy" id="41427"/>
    <lineage>
        <taxon>Eukaryota</taxon>
        <taxon>Metazoa</taxon>
        <taxon>Ecdysozoa</taxon>
        <taxon>Arthropoda</taxon>
        <taxon>Hexapoda</taxon>
        <taxon>Insecta</taxon>
        <taxon>Pterygota</taxon>
        <taxon>Neoptera</taxon>
        <taxon>Endopterygota</taxon>
        <taxon>Diptera</taxon>
        <taxon>Nematocera</taxon>
        <taxon>Culicoidea</taxon>
        <taxon>Culicidae</taxon>
        <taxon>Anophelinae</taxon>
        <taxon>Anopheles</taxon>
    </lineage>
</organism>
<dbReference type="GO" id="GO:0003723">
    <property type="term" value="F:RNA binding"/>
    <property type="evidence" value="ECO:0007669"/>
    <property type="project" value="TreeGrafter"/>
</dbReference>
<dbReference type="Pfam" id="PF21010">
    <property type="entry name" value="HA2_C"/>
    <property type="match status" value="1"/>
</dbReference>
<name>A0A182IYR8_ANOAO</name>
<evidence type="ECO:0000313" key="2">
    <source>
        <dbReference type="EnsemblMetazoa" id="AATE008085-PA.1"/>
    </source>
</evidence>
<dbReference type="GO" id="GO:0004386">
    <property type="term" value="F:helicase activity"/>
    <property type="evidence" value="ECO:0007669"/>
    <property type="project" value="TreeGrafter"/>
</dbReference>
<dbReference type="CDD" id="cd17917">
    <property type="entry name" value="DEXHc_RHA-like"/>
    <property type="match status" value="1"/>
</dbReference>
<dbReference type="Gene3D" id="3.40.50.300">
    <property type="entry name" value="P-loop containing nucleotide triphosphate hydrolases"/>
    <property type="match status" value="1"/>
</dbReference>
<dbReference type="Gene3D" id="1.25.40.20">
    <property type="entry name" value="Ankyrin repeat-containing domain"/>
    <property type="match status" value="1"/>
</dbReference>
<dbReference type="InterPro" id="IPR007502">
    <property type="entry name" value="Helicase-assoc_dom"/>
</dbReference>
<sequence>MDPKDIMVFKQIMQKIRENERVLECKIPKKGDWQTIFTLRSIIMSEPDFSCFRALPTNGDAREYAVDNGVVDILLKMQPEYQSYVPPPVLKECPRHDTHTRFPIALCCNAIEEWLKSNSSVVIIYGAPDSGKSHQIVHYILNYCNISSQNCRAICVLQTGVEVLSTAWRISDDRHETMGSTVGYKMCTNSRVSDCTNVAFCTDEVMLRSLLSNANQQSFVELTHLVVGNVGRRTANTDFFLSLLKEKHRLHPTLKLIFLTESMDVDNLASFFNRSKLIMVPEVKASEIGSDSLMPFGVEYIFLDSILTYISTRKEVLEIKRNMGTCQPLKVMAEMQERYGDMNRSYYFSHHMDPLLERCFYARDPSGFNTILKVLENHKHLVDYQHTEIKLTPLMIAAAKGFAGVVQTLLKLGANPCLRGKKGITALDWCDESNPNSCRQLLVDACQSHSKGGSLADSQGRLYGQLYHRIHNPYVVDHSLVLEIVMYIIAKRKAGKILVMLPDFTDVLQSYAILRESAHANTKRIDFMVCHRYVTEEEIKMTRQFPSYPHFLVILMGGPLLDMLPSLSSIDFLIDTGLRVERVYNPAKEAYLNRVCYNTKHSVSLMKLLPKQGCFFLYLADQLDSMPANEKPNRNGSGLPMQVLQALLTRDRSFPSVEMFFDSALTPPARTNVRRSIEILTQMGAIEQPLRMPTNLGLMLAHLNIELHLGKALLYSFLFKCLDPVLTIVASLHVGNPFKEPVHEECMVNMAITKAASSQRSYSDCLVLLRMYQQWGACKMNQKDQDMVNKYRLKEGVMDAIANMRMELMTVLRSLGLVKCGRLHNTDELNEHSEHWTRVKACLTAGFYPNLAKFDYGKRTFSDFCCTDTPLKLHPLSVVNIEELPTEWVIYDHKEDFMLQLLDHSSDDSPVHMVENTAISDCMVMLLCGIDEANQANSTATEEAESTNSGPYLLPFVPKIDESGNADKCKELLIGKRYTFQLSSDCYNAVVWLRQQVGRLFREFTANPLDTLARTDVKRILPHVFNILQEEEKNVCRTDLGGIGVRPKIKNRCPMGVHWNQRLTQTPSILCKESSQFEAGHP</sequence>
<dbReference type="SUPFAM" id="SSF52540">
    <property type="entry name" value="P-loop containing nucleoside triphosphate hydrolases"/>
    <property type="match status" value="1"/>
</dbReference>
<dbReference type="STRING" id="41427.A0A182IYR8"/>